<evidence type="ECO:0000313" key="4">
    <source>
        <dbReference type="Proteomes" id="UP000193986"/>
    </source>
</evidence>
<keyword evidence="4" id="KW-1185">Reference proteome</keyword>
<dbReference type="InParanoid" id="A0A1Y2ACY8"/>
<feature type="chain" id="PRO_5013299481" evidence="2">
    <location>
        <begin position="20"/>
        <end position="184"/>
    </location>
</feature>
<gene>
    <name evidence="3" type="ORF">BCR39DRAFT_84370</name>
</gene>
<dbReference type="EMBL" id="MCFC01000137">
    <property type="protein sequence ID" value="ORY20382.1"/>
    <property type="molecule type" value="Genomic_DNA"/>
</dbReference>
<evidence type="ECO:0000313" key="3">
    <source>
        <dbReference type="EMBL" id="ORY20382.1"/>
    </source>
</evidence>
<evidence type="ECO:0000256" key="2">
    <source>
        <dbReference type="SAM" id="SignalP"/>
    </source>
</evidence>
<reference evidence="3 4" key="1">
    <citation type="submission" date="2016-07" db="EMBL/GenBank/DDBJ databases">
        <title>Pervasive Adenine N6-methylation of Active Genes in Fungi.</title>
        <authorList>
            <consortium name="DOE Joint Genome Institute"/>
            <person name="Mondo S.J."/>
            <person name="Dannebaum R.O."/>
            <person name="Kuo R.C."/>
            <person name="Labutti K."/>
            <person name="Haridas S."/>
            <person name="Kuo A."/>
            <person name="Salamov A."/>
            <person name="Ahrendt S.R."/>
            <person name="Lipzen A."/>
            <person name="Sullivan W."/>
            <person name="Andreopoulos W.B."/>
            <person name="Clum A."/>
            <person name="Lindquist E."/>
            <person name="Daum C."/>
            <person name="Ramamoorthy G.K."/>
            <person name="Gryganskyi A."/>
            <person name="Culley D."/>
            <person name="Magnuson J.K."/>
            <person name="James T.Y."/>
            <person name="O'Malley M.A."/>
            <person name="Stajich J.E."/>
            <person name="Spatafora J.W."/>
            <person name="Visel A."/>
            <person name="Grigoriev I.V."/>
        </authorList>
    </citation>
    <scope>NUCLEOTIDE SEQUENCE [LARGE SCALE GENOMIC DNA]</scope>
    <source>
        <strain evidence="3 4">68-887.2</strain>
    </source>
</reference>
<proteinExistence type="predicted"/>
<accession>A0A1Y2ACY8</accession>
<dbReference type="OrthoDB" id="3352285at2759"/>
<protein>
    <submittedName>
        <fullName evidence="3">Uncharacterized protein</fullName>
    </submittedName>
</protein>
<comment type="caution">
    <text evidence="3">The sequence shown here is derived from an EMBL/GenBank/DDBJ whole genome shotgun (WGS) entry which is preliminary data.</text>
</comment>
<sequence length="184" mass="19904">MSFRHLTCVQFLFAGVALSFYRQLLDPSLVRSRASQPQAFAMQPGSYYPPPTQDQSWMVPPYPGPPGNAPPPPTFEKSDYQPDAEWAQAEYAPPPGAPPGSRGGVGEPSGLRAQEEAWLNAQRTGPTAHLTGHGPGPREEDEDEDVGFVVPNPEEDEAWERARQGGVTAHLTGQTKGRRGSGEV</sequence>
<keyword evidence="2" id="KW-0732">Signal</keyword>
<feature type="compositionally biased region" description="Pro residues" evidence="1">
    <location>
        <begin position="60"/>
        <end position="74"/>
    </location>
</feature>
<dbReference type="Proteomes" id="UP000193986">
    <property type="component" value="Unassembled WGS sequence"/>
</dbReference>
<dbReference type="AlphaFoldDB" id="A0A1Y2ACY8"/>
<organism evidence="3 4">
    <name type="scientific">Naematelia encephala</name>
    <dbReference type="NCBI Taxonomy" id="71784"/>
    <lineage>
        <taxon>Eukaryota</taxon>
        <taxon>Fungi</taxon>
        <taxon>Dikarya</taxon>
        <taxon>Basidiomycota</taxon>
        <taxon>Agaricomycotina</taxon>
        <taxon>Tremellomycetes</taxon>
        <taxon>Tremellales</taxon>
        <taxon>Naemateliaceae</taxon>
        <taxon>Naematelia</taxon>
    </lineage>
</organism>
<evidence type="ECO:0000256" key="1">
    <source>
        <dbReference type="SAM" id="MobiDB-lite"/>
    </source>
</evidence>
<feature type="signal peptide" evidence="2">
    <location>
        <begin position="1"/>
        <end position="19"/>
    </location>
</feature>
<name>A0A1Y2ACY8_9TREE</name>
<feature type="region of interest" description="Disordered" evidence="1">
    <location>
        <begin position="41"/>
        <end position="184"/>
    </location>
</feature>